<name>A0A1J7JBY7_9PEZI</name>
<accession>A0A1J7JBY7</accession>
<keyword evidence="3" id="KW-1185">Reference proteome</keyword>
<dbReference type="EMBL" id="KV875100">
    <property type="protein sequence ID" value="OIW26748.1"/>
    <property type="molecule type" value="Genomic_DNA"/>
</dbReference>
<reference evidence="2 3" key="1">
    <citation type="submission" date="2016-10" db="EMBL/GenBank/DDBJ databases">
        <title>Draft genome sequence of Coniochaeta ligniaria NRRL30616, a lignocellulolytic fungus for bioabatement of inhibitors in plant biomass hydrolysates.</title>
        <authorList>
            <consortium name="DOE Joint Genome Institute"/>
            <person name="Jimenez D.J."/>
            <person name="Hector R.E."/>
            <person name="Riley R."/>
            <person name="Sun H."/>
            <person name="Grigoriev I.V."/>
            <person name="Van Elsas J.D."/>
            <person name="Nichols N.N."/>
        </authorList>
    </citation>
    <scope>NUCLEOTIDE SEQUENCE [LARGE SCALE GENOMIC DNA]</scope>
    <source>
        <strain evidence="2 3">NRRL 30616</strain>
    </source>
</reference>
<evidence type="ECO:0000313" key="2">
    <source>
        <dbReference type="EMBL" id="OIW26748.1"/>
    </source>
</evidence>
<dbReference type="InParanoid" id="A0A1J7JBY7"/>
<protein>
    <submittedName>
        <fullName evidence="2">Uncharacterized protein</fullName>
    </submittedName>
</protein>
<dbReference type="AlphaFoldDB" id="A0A1J7JBY7"/>
<feature type="compositionally biased region" description="Low complexity" evidence="1">
    <location>
        <begin position="7"/>
        <end position="22"/>
    </location>
</feature>
<proteinExistence type="predicted"/>
<gene>
    <name evidence="2" type="ORF">CONLIGDRAFT_484401</name>
</gene>
<evidence type="ECO:0000256" key="1">
    <source>
        <dbReference type="SAM" id="MobiDB-lite"/>
    </source>
</evidence>
<feature type="region of interest" description="Disordered" evidence="1">
    <location>
        <begin position="1"/>
        <end position="22"/>
    </location>
</feature>
<sequence>MVLLAKTSTRAFTSSSSSPQSAARPICMFLTSPPPPPAKRKYSRTLLPSSVGCYRPATSSWKVRCLPYSKIHPSYPLRLPPSFRGRRDFHFLFLSRIYSTLEP</sequence>
<evidence type="ECO:0000313" key="3">
    <source>
        <dbReference type="Proteomes" id="UP000182658"/>
    </source>
</evidence>
<dbReference type="Proteomes" id="UP000182658">
    <property type="component" value="Unassembled WGS sequence"/>
</dbReference>
<organism evidence="2 3">
    <name type="scientific">Coniochaeta ligniaria NRRL 30616</name>
    <dbReference type="NCBI Taxonomy" id="1408157"/>
    <lineage>
        <taxon>Eukaryota</taxon>
        <taxon>Fungi</taxon>
        <taxon>Dikarya</taxon>
        <taxon>Ascomycota</taxon>
        <taxon>Pezizomycotina</taxon>
        <taxon>Sordariomycetes</taxon>
        <taxon>Sordariomycetidae</taxon>
        <taxon>Coniochaetales</taxon>
        <taxon>Coniochaetaceae</taxon>
        <taxon>Coniochaeta</taxon>
    </lineage>
</organism>